<dbReference type="GO" id="GO:0005507">
    <property type="term" value="F:copper ion binding"/>
    <property type="evidence" value="ECO:0007669"/>
    <property type="project" value="InterPro"/>
</dbReference>
<keyword evidence="3" id="KW-0472">Membrane</keyword>
<dbReference type="InterPro" id="IPR002429">
    <property type="entry name" value="CcO_II-like_C"/>
</dbReference>
<dbReference type="InterPro" id="IPR001505">
    <property type="entry name" value="Copper_CuA"/>
</dbReference>
<reference evidence="5 6" key="1">
    <citation type="submission" date="2021-04" db="EMBL/GenBank/DDBJ databases">
        <title>Complete genome sequence of Stygiolobus sp. KN-1.</title>
        <authorList>
            <person name="Nakamura K."/>
            <person name="Sakai H."/>
            <person name="Kurosawa N."/>
        </authorList>
    </citation>
    <scope>NUCLEOTIDE SEQUENCE [LARGE SCALE GENOMIC DNA]</scope>
    <source>
        <strain evidence="5 6">KN-1</strain>
    </source>
</reference>
<proteinExistence type="predicted"/>
<dbReference type="GO" id="GO:0016020">
    <property type="term" value="C:membrane"/>
    <property type="evidence" value="ECO:0007669"/>
    <property type="project" value="InterPro"/>
</dbReference>
<dbReference type="RefSeq" id="WP_221288926.1">
    <property type="nucleotide sequence ID" value="NZ_AP024597.1"/>
</dbReference>
<dbReference type="InterPro" id="IPR053624">
    <property type="entry name" value="Cytochrome_c_oxidase_su2-like"/>
</dbReference>
<evidence type="ECO:0000313" key="6">
    <source>
        <dbReference type="Proteomes" id="UP000825123"/>
    </source>
</evidence>
<dbReference type="KEGG" id="csty:KN1_02430"/>
<protein>
    <submittedName>
        <fullName evidence="5">Quinol oxidase polypeptide II</fullName>
    </submittedName>
</protein>
<gene>
    <name evidence="5" type="ORF">KN1_02430</name>
</gene>
<keyword evidence="3" id="KW-0812">Transmembrane</keyword>
<feature type="transmembrane region" description="Helical" evidence="3">
    <location>
        <begin position="12"/>
        <end position="32"/>
    </location>
</feature>
<accession>A0A8D5U4V1</accession>
<keyword evidence="3" id="KW-1133">Transmembrane helix</keyword>
<dbReference type="PROSITE" id="PS50857">
    <property type="entry name" value="COX2_CUA"/>
    <property type="match status" value="1"/>
</dbReference>
<dbReference type="InterPro" id="IPR008972">
    <property type="entry name" value="Cupredoxin"/>
</dbReference>
<sequence>MSSEHRDWEKIWFFIMLALVIAFTGYTYATIANGTSATYRYGLPLGSGLPKPLPNGTLVVYMLAVQWAFIPQNATEIIYVNGHEMNISMPQVIGYTQGYNPGLSVPYIKVNPGQPIVIVLYSNNVVHGFYIRLPHGTQNWNIVPGVNSYAFFYAPTVPGNYTFHCSEYCGVGHPLMYGYIWVM</sequence>
<organism evidence="5 6">
    <name type="scientific">Stygiolobus caldivivus</name>
    <dbReference type="NCBI Taxonomy" id="2824673"/>
    <lineage>
        <taxon>Archaea</taxon>
        <taxon>Thermoproteota</taxon>
        <taxon>Thermoprotei</taxon>
        <taxon>Sulfolobales</taxon>
        <taxon>Sulfolobaceae</taxon>
        <taxon>Stygiolobus</taxon>
    </lineage>
</organism>
<feature type="domain" description="Cytochrome oxidase subunit II copper A binding" evidence="4">
    <location>
        <begin position="55"/>
        <end position="183"/>
    </location>
</feature>
<dbReference type="Proteomes" id="UP000825123">
    <property type="component" value="Chromosome"/>
</dbReference>
<evidence type="ECO:0000256" key="1">
    <source>
        <dbReference type="ARBA" id="ARBA00022723"/>
    </source>
</evidence>
<evidence type="ECO:0000256" key="2">
    <source>
        <dbReference type="ARBA" id="ARBA00023008"/>
    </source>
</evidence>
<keyword evidence="6" id="KW-1185">Reference proteome</keyword>
<name>A0A8D5U4V1_9CREN</name>
<evidence type="ECO:0000313" key="5">
    <source>
        <dbReference type="EMBL" id="BCU68946.1"/>
    </source>
</evidence>
<dbReference type="GO" id="GO:0004129">
    <property type="term" value="F:cytochrome-c oxidase activity"/>
    <property type="evidence" value="ECO:0007669"/>
    <property type="project" value="InterPro"/>
</dbReference>
<dbReference type="Gene3D" id="2.60.40.420">
    <property type="entry name" value="Cupredoxins - blue copper proteins"/>
    <property type="match status" value="1"/>
</dbReference>
<evidence type="ECO:0000256" key="3">
    <source>
        <dbReference type="SAM" id="Phobius"/>
    </source>
</evidence>
<dbReference type="GeneID" id="66161993"/>
<dbReference type="SUPFAM" id="SSF49503">
    <property type="entry name" value="Cupredoxins"/>
    <property type="match status" value="1"/>
</dbReference>
<evidence type="ECO:0000259" key="4">
    <source>
        <dbReference type="PROSITE" id="PS50857"/>
    </source>
</evidence>
<dbReference type="PROSITE" id="PS00078">
    <property type="entry name" value="COX2"/>
    <property type="match status" value="1"/>
</dbReference>
<dbReference type="EMBL" id="AP024597">
    <property type="protein sequence ID" value="BCU68946.1"/>
    <property type="molecule type" value="Genomic_DNA"/>
</dbReference>
<dbReference type="CDD" id="cd13842">
    <property type="entry name" value="CuRO_HCO_II_like"/>
    <property type="match status" value="1"/>
</dbReference>
<dbReference type="AlphaFoldDB" id="A0A8D5U4V1"/>
<keyword evidence="2" id="KW-0186">Copper</keyword>
<dbReference type="NCBIfam" id="NF041074">
    <property type="entry name" value="quin_ox_SoxA"/>
    <property type="match status" value="1"/>
</dbReference>
<keyword evidence="1" id="KW-0479">Metal-binding</keyword>